<name>A0A4U5Q721_POPAL</name>
<organism evidence="2">
    <name type="scientific">Populus alba</name>
    <name type="common">White poplar</name>
    <dbReference type="NCBI Taxonomy" id="43335"/>
    <lineage>
        <taxon>Eukaryota</taxon>
        <taxon>Viridiplantae</taxon>
        <taxon>Streptophyta</taxon>
        <taxon>Embryophyta</taxon>
        <taxon>Tracheophyta</taxon>
        <taxon>Spermatophyta</taxon>
        <taxon>Magnoliopsida</taxon>
        <taxon>eudicotyledons</taxon>
        <taxon>Gunneridae</taxon>
        <taxon>Pentapetalae</taxon>
        <taxon>rosids</taxon>
        <taxon>fabids</taxon>
        <taxon>Malpighiales</taxon>
        <taxon>Salicaceae</taxon>
        <taxon>Saliceae</taxon>
        <taxon>Populus</taxon>
    </lineage>
</organism>
<comment type="caution">
    <text evidence="2">The sequence shown here is derived from an EMBL/GenBank/DDBJ whole genome shotgun (WGS) entry which is preliminary data.</text>
</comment>
<feature type="compositionally biased region" description="Basic and acidic residues" evidence="1">
    <location>
        <begin position="152"/>
        <end position="167"/>
    </location>
</feature>
<dbReference type="AlphaFoldDB" id="A0A4U5Q721"/>
<feature type="compositionally biased region" description="Basic and acidic residues" evidence="1">
    <location>
        <begin position="108"/>
        <end position="117"/>
    </location>
</feature>
<evidence type="ECO:0000313" key="2">
    <source>
        <dbReference type="EMBL" id="TKS06058.1"/>
    </source>
</evidence>
<feature type="compositionally biased region" description="Polar residues" evidence="1">
    <location>
        <begin position="86"/>
        <end position="107"/>
    </location>
</feature>
<proteinExistence type="predicted"/>
<gene>
    <name evidence="2" type="ORF">D5086_0000126730</name>
</gene>
<sequence length="183" mass="20634">MDANWFSALFDKHYENVMNNVGRYVSDGFVGTSSASGFGDSFGDRYVNYDSEAQHDDLNQVMPLTLGIIPAMTSESCHGRQRSLKRPSSMNTLDSYCHSQTQSAQNSSREDLHDHMRGRGGGSKRFFHCSPLMAARHLSTYLGVSQAKKIRGIGDTKQQDQQRKQEEQDNAPKWSPHSYELCF</sequence>
<dbReference type="EMBL" id="RCHU01000361">
    <property type="protein sequence ID" value="TKS06058.1"/>
    <property type="molecule type" value="Genomic_DNA"/>
</dbReference>
<reference evidence="2" key="1">
    <citation type="submission" date="2018-10" db="EMBL/GenBank/DDBJ databases">
        <title>Population genomic analysis revealed the cold adaptation of white poplar.</title>
        <authorList>
            <person name="Liu Y.-J."/>
        </authorList>
    </citation>
    <scope>NUCLEOTIDE SEQUENCE [LARGE SCALE GENOMIC DNA]</scope>
    <source>
        <strain evidence="2">PAL-ZL1</strain>
    </source>
</reference>
<protein>
    <submittedName>
        <fullName evidence="2">Uncharacterized protein</fullName>
    </submittedName>
</protein>
<feature type="region of interest" description="Disordered" evidence="1">
    <location>
        <begin position="152"/>
        <end position="183"/>
    </location>
</feature>
<accession>A0A4U5Q721</accession>
<feature type="region of interest" description="Disordered" evidence="1">
    <location>
        <begin position="77"/>
        <end position="119"/>
    </location>
</feature>
<evidence type="ECO:0000256" key="1">
    <source>
        <dbReference type="SAM" id="MobiDB-lite"/>
    </source>
</evidence>